<comment type="catalytic activity">
    <reaction evidence="1 8">
        <text>Endohydrolysis of (1-&gt;4)-beta-D-glucosidic linkages in cellulose, lichenin and cereal beta-D-glucans.</text>
        <dbReference type="EC" id="3.2.1.4"/>
    </reaction>
</comment>
<evidence type="ECO:0000256" key="4">
    <source>
        <dbReference type="ARBA" id="ARBA00023001"/>
    </source>
</evidence>
<evidence type="ECO:0000256" key="8">
    <source>
        <dbReference type="RuleBase" id="RU361153"/>
    </source>
</evidence>
<dbReference type="Pfam" id="PF00041">
    <property type="entry name" value="fn3"/>
    <property type="match status" value="1"/>
</dbReference>
<dbReference type="InterPro" id="IPR013783">
    <property type="entry name" value="Ig-like_fold"/>
</dbReference>
<keyword evidence="6 8" id="KW-0326">Glycosidase</keyword>
<dbReference type="Pfam" id="PF00150">
    <property type="entry name" value="Cellulase"/>
    <property type="match status" value="1"/>
</dbReference>
<dbReference type="InterPro" id="IPR036116">
    <property type="entry name" value="FN3_sf"/>
</dbReference>
<evidence type="ECO:0000313" key="13">
    <source>
        <dbReference type="Proteomes" id="UP001177943"/>
    </source>
</evidence>
<dbReference type="Proteomes" id="UP001177943">
    <property type="component" value="Chromosome"/>
</dbReference>
<keyword evidence="4 8" id="KW-0136">Cellulose degradation</keyword>
<reference evidence="12" key="1">
    <citation type="submission" date="2023-05" db="EMBL/GenBank/DDBJ databases">
        <title>Comparative genomics of Bacillaceae isolates and their secondary metabolite potential.</title>
        <authorList>
            <person name="Song L."/>
            <person name="Nielsen L.J."/>
            <person name="Mohite O."/>
            <person name="Xu X."/>
            <person name="Weber T."/>
            <person name="Kovacs A.T."/>
        </authorList>
    </citation>
    <scope>NUCLEOTIDE SEQUENCE</scope>
    <source>
        <strain evidence="12">B2_4</strain>
    </source>
</reference>
<dbReference type="AlphaFoldDB" id="A0AA95I5K6"/>
<dbReference type="PANTHER" id="PTHR34142:SF1">
    <property type="entry name" value="GLYCOSIDE HYDROLASE FAMILY 5 DOMAIN-CONTAINING PROTEIN"/>
    <property type="match status" value="1"/>
</dbReference>
<dbReference type="SUPFAM" id="SSF49384">
    <property type="entry name" value="Carbohydrate-binding domain"/>
    <property type="match status" value="1"/>
</dbReference>
<dbReference type="EC" id="3.2.1.4" evidence="8"/>
<dbReference type="InterPro" id="IPR036966">
    <property type="entry name" value="CBM3_sf"/>
</dbReference>
<dbReference type="Gene3D" id="2.60.40.710">
    <property type="entry name" value="Endoglucanase-like"/>
    <property type="match status" value="1"/>
</dbReference>
<sequence>MARKLLKSFATMLLAMTVITASAIVSGGQASAAATPVKGFYVNGTTLYDATGKPFVMRGVNHAHTWFKNDLAAAIPAIAATGSNTVRIVLSDGGQWTRDDVASVQNIIALCDQYNLITMLEVHDATGSDSASTLNRAVDYWISIKDALIGKEDRVIVNIANEWFGSWSSDGWASGYQAAIPALRNAGIKNTLVVDAAGWGQYPNSIFEKGLAVASTDPLKNMIFSIHMYEYAGGDAATVKSNIDNALALNIPVIIGEFGHKHSSGDVDEATILSYTQQKGVGWLAWSWYGNGGGVEYLDLATGPAGSLTDWGKTVVNSTYGTLATSQLSGIYTTPGYQPVPDNGNPPVPTAPAAPTGLTAAAGNGQAVLSWNASSGATSYAVKRAAVSGGPYTTIASNVAATGYTDTGLTNGNTYYYVVSAANSVGTSSNSTQASVTPQGTPVPSSSLVLQYRAGDTNSSDNQIKPYFNIKNNGTSAVNLSSLKLRYYFTKDGNQTMNAWIDWAQVGSSNIQTAFGSVSGTHADTYVELSFTAAAGSIAPGGQTGDIQLRMSKSDWSNFNENNDYSFDATKTSYTDWNKVTLYNNGVLVWGNRALIEIGSKQEITLFSLGAQGYFFREILVHGRCGCSF</sequence>
<dbReference type="SMART" id="SM01067">
    <property type="entry name" value="CBM_3"/>
    <property type="match status" value="1"/>
</dbReference>
<dbReference type="Gene3D" id="3.20.20.80">
    <property type="entry name" value="Glycosidases"/>
    <property type="match status" value="1"/>
</dbReference>
<protein>
    <recommendedName>
        <fullName evidence="8">Endoglucanase</fullName>
        <ecNumber evidence="8">3.2.1.4</ecNumber>
    </recommendedName>
</protein>
<dbReference type="RefSeq" id="WP_283927347.1">
    <property type="nucleotide sequence ID" value="NZ_CP126084.1"/>
</dbReference>
<dbReference type="GO" id="GO:0008810">
    <property type="term" value="F:cellulase activity"/>
    <property type="evidence" value="ECO:0007669"/>
    <property type="project" value="UniProtKB-EC"/>
</dbReference>
<dbReference type="InterPro" id="IPR017853">
    <property type="entry name" value="GH"/>
</dbReference>
<dbReference type="EMBL" id="CP126084">
    <property type="protein sequence ID" value="WHX50265.1"/>
    <property type="molecule type" value="Genomic_DNA"/>
</dbReference>
<keyword evidence="7 8" id="KW-0624">Polysaccharide degradation</keyword>
<dbReference type="GO" id="GO:0030248">
    <property type="term" value="F:cellulose binding"/>
    <property type="evidence" value="ECO:0007669"/>
    <property type="project" value="InterPro"/>
</dbReference>
<dbReference type="PROSITE" id="PS50853">
    <property type="entry name" value="FN3"/>
    <property type="match status" value="1"/>
</dbReference>
<accession>A0AA95I5K6</accession>
<keyword evidence="9" id="KW-0732">Signal</keyword>
<dbReference type="InterPro" id="IPR001956">
    <property type="entry name" value="CBM3"/>
</dbReference>
<gene>
    <name evidence="12" type="ORF">QNH46_06260</name>
</gene>
<dbReference type="SUPFAM" id="SSF49265">
    <property type="entry name" value="Fibronectin type III"/>
    <property type="match status" value="1"/>
</dbReference>
<feature type="domain" description="Fibronectin type-III" evidence="10">
    <location>
        <begin position="351"/>
        <end position="444"/>
    </location>
</feature>
<evidence type="ECO:0000256" key="2">
    <source>
        <dbReference type="ARBA" id="ARBA00005641"/>
    </source>
</evidence>
<organism evidence="12 13">
    <name type="scientific">Paenibacillus woosongensis</name>
    <dbReference type="NCBI Taxonomy" id="307580"/>
    <lineage>
        <taxon>Bacteria</taxon>
        <taxon>Bacillati</taxon>
        <taxon>Bacillota</taxon>
        <taxon>Bacilli</taxon>
        <taxon>Bacillales</taxon>
        <taxon>Paenibacillaceae</taxon>
        <taxon>Paenibacillus</taxon>
    </lineage>
</organism>
<evidence type="ECO:0000256" key="6">
    <source>
        <dbReference type="ARBA" id="ARBA00023295"/>
    </source>
</evidence>
<evidence type="ECO:0000256" key="1">
    <source>
        <dbReference type="ARBA" id="ARBA00000966"/>
    </source>
</evidence>
<proteinExistence type="inferred from homology"/>
<feature type="signal peptide" evidence="9">
    <location>
        <begin position="1"/>
        <end position="23"/>
    </location>
</feature>
<evidence type="ECO:0000259" key="10">
    <source>
        <dbReference type="PROSITE" id="PS50853"/>
    </source>
</evidence>
<evidence type="ECO:0000256" key="5">
    <source>
        <dbReference type="ARBA" id="ARBA00023277"/>
    </source>
</evidence>
<comment type="similarity">
    <text evidence="2 8">Belongs to the glycosyl hydrolase 5 (cellulase A) family.</text>
</comment>
<dbReference type="CDD" id="cd00063">
    <property type="entry name" value="FN3"/>
    <property type="match status" value="1"/>
</dbReference>
<dbReference type="InterPro" id="IPR003961">
    <property type="entry name" value="FN3_dom"/>
</dbReference>
<feature type="domain" description="CBM3" evidence="11">
    <location>
        <begin position="444"/>
        <end position="595"/>
    </location>
</feature>
<dbReference type="PROSITE" id="PS51172">
    <property type="entry name" value="CBM3"/>
    <property type="match status" value="1"/>
</dbReference>
<dbReference type="KEGG" id="pwn:QNH46_06260"/>
<keyword evidence="5 8" id="KW-0119">Carbohydrate metabolism</keyword>
<dbReference type="GO" id="GO:0030245">
    <property type="term" value="P:cellulose catabolic process"/>
    <property type="evidence" value="ECO:0007669"/>
    <property type="project" value="UniProtKB-KW"/>
</dbReference>
<evidence type="ECO:0000256" key="3">
    <source>
        <dbReference type="ARBA" id="ARBA00022801"/>
    </source>
</evidence>
<dbReference type="PANTHER" id="PTHR34142">
    <property type="entry name" value="ENDO-BETA-1,4-GLUCANASE A"/>
    <property type="match status" value="1"/>
</dbReference>
<dbReference type="InterPro" id="IPR008965">
    <property type="entry name" value="CBM2/CBM3_carb-bd_dom_sf"/>
</dbReference>
<dbReference type="InterPro" id="IPR001547">
    <property type="entry name" value="Glyco_hydro_5"/>
</dbReference>
<evidence type="ECO:0000256" key="9">
    <source>
        <dbReference type="SAM" id="SignalP"/>
    </source>
</evidence>
<dbReference type="Pfam" id="PF00942">
    <property type="entry name" value="CBM_3"/>
    <property type="match status" value="1"/>
</dbReference>
<feature type="chain" id="PRO_5041710440" description="Endoglucanase" evidence="9">
    <location>
        <begin position="24"/>
        <end position="629"/>
    </location>
</feature>
<dbReference type="Gene3D" id="2.60.40.10">
    <property type="entry name" value="Immunoglobulins"/>
    <property type="match status" value="1"/>
</dbReference>
<evidence type="ECO:0000256" key="7">
    <source>
        <dbReference type="ARBA" id="ARBA00023326"/>
    </source>
</evidence>
<dbReference type="SUPFAM" id="SSF51445">
    <property type="entry name" value="(Trans)glycosidases"/>
    <property type="match status" value="1"/>
</dbReference>
<evidence type="ECO:0000259" key="11">
    <source>
        <dbReference type="PROSITE" id="PS51172"/>
    </source>
</evidence>
<keyword evidence="3 8" id="KW-0378">Hydrolase</keyword>
<name>A0AA95I5K6_9BACL</name>
<dbReference type="SMART" id="SM00060">
    <property type="entry name" value="FN3"/>
    <property type="match status" value="1"/>
</dbReference>
<evidence type="ECO:0000313" key="12">
    <source>
        <dbReference type="EMBL" id="WHX50265.1"/>
    </source>
</evidence>